<sequence length="1448" mass="163003">MDNDPAEPLPADAGPSDDPTTINEGITGARIERFQKSTRYDTSKYNFDDLPEAAHQAREDRFIECVKTVLDLALGEDTALPQASPKDSKKDDEPHVSEESFYSTVPLDISPFCESVRLLELLPATSPDAPICAKMKCPRNFPGLPKYEALSYVRGSPESVCAITINDHQIMINSNLHDALKYLRRPETSRILWVDQLCINQQDVVEKSHQVARMGDIYRKATDVVIFLGPPTAPLTFFMDALANKRLIDLQDEALDGPGSILQLAVEAVCAFCSNPWWTRLWVQQEFYLANGDPLWYCGDLSARTSQIQEELVRLRKDFLAHRAELEDRGVPDLSLEHAFNNLFPMVLEQLAQRSNSRGSRRSRDNGKGTYQPKTRLHILPSVLYAQLDRTTSDPRDYVYGVRDLMGPVFSQTVLPDYSKSAEYAFELLAAWLLLVESWADMFWHYPSRPVTSPDDPVTPSWVPDFSRRSHKPVFEPTLDKANPGKDLGHISCAIVDRVLHIQGRELGAIKEIVLLPADNSLALINELWRFDNQRNDMSTAFARLGLVARTPSSSFYWAMDHLTGVDQAASTRTRLNFQVDVAVLFNILEEEYDKVRRDIDANPLVGESSEDDGESENASLYFRNIRLSGMFIFLRDKALGDFAGSCMFDYANLVSQLQVLAFQTQQETEDLAQQLFGIEEAQDESLLEMQPFCLALARQLYNGVHDEEIQDCVVRILRIARVFHEVCQHRWSKLTLEPQATGDEKSVEYDAQVKELTNMARDKLRNLDHVLPKWDQEMNPLQALLDSRNVTCEGRVLFRTSNDKMGLSCPGVEGIAVGQRIVHLEGPRFPMTICPTPSPSSDKHRYGKMIGHAMVEGVETSSGEVGSQTEGSPKAKLKMFRIPTQHTHAFHNIMPRRPTSSSAPVQRRTRSGCQTCRSRKVKCDEAKPRCRNCVSRGLACSRHLQLKWEPEFAARGLSFGREGVWCKGSARPRRQSQTQHAPILLASPSVGPRHFINTYCSDFDPDSNHEQGLGDETVELREQADLSSSALVFRPESHPTLMLPPSLYPTLNTSEQSLFQYYLLRLCPLTTPSPHLSSPFMNLVAPLFTLSGQDLVTQSVLAFSARHRSITDPQWTRTAMRIKGNVLKGLLQKIQSPNITADVILDPQVPAAMMFLCLYEILDNCDHRWVIHLRASQDFMRKRKQLLLHGTEDSGFGSLASFAERYFAFQDVISRTACGNSPLFGLEYWQKPDQPEDIDAWMGCSPAMASVIFRITELARSRDRDGISKQRFEREVAELERELALVSSNMTVIEALDDTVRRCVELKKSSVEVYFHCLLRDADPSTWRVSQLIAEILTSTQDLVKQGCVAGLLFPLFVAAVELNPLDDGAISSSDDAGSQTSGRRLVLETLDAMAGASLANIERTKAVILKVWRMRDLQAEHDHVVTGEQNDWHTFVSPYTQNLSLA</sequence>
<dbReference type="EMBL" id="CM046506">
    <property type="protein sequence ID" value="KAI8670624.1"/>
    <property type="molecule type" value="Genomic_DNA"/>
</dbReference>
<keyword evidence="2" id="KW-1185">Reference proteome</keyword>
<gene>
    <name evidence="1" type="ORF">NCS57_00534600</name>
</gene>
<reference evidence="1" key="1">
    <citation type="submission" date="2022-06" db="EMBL/GenBank/DDBJ databases">
        <title>Fusarium solani species complex genomes reveal bases of compartmentalisation and animal pathogenesis.</title>
        <authorList>
            <person name="Tsai I.J."/>
        </authorList>
    </citation>
    <scope>NUCLEOTIDE SEQUENCE</scope>
    <source>
        <strain evidence="1">Fu6.1</strain>
    </source>
</reference>
<protein>
    <submittedName>
        <fullName evidence="1">HET domain-containing protein</fullName>
    </submittedName>
</protein>
<organism evidence="1 2">
    <name type="scientific">Fusarium keratoplasticum</name>
    <dbReference type="NCBI Taxonomy" id="1328300"/>
    <lineage>
        <taxon>Eukaryota</taxon>
        <taxon>Fungi</taxon>
        <taxon>Dikarya</taxon>
        <taxon>Ascomycota</taxon>
        <taxon>Pezizomycotina</taxon>
        <taxon>Sordariomycetes</taxon>
        <taxon>Hypocreomycetidae</taxon>
        <taxon>Hypocreales</taxon>
        <taxon>Nectriaceae</taxon>
        <taxon>Fusarium</taxon>
        <taxon>Fusarium solani species complex</taxon>
    </lineage>
</organism>
<name>A0ACC0QYS4_9HYPO</name>
<evidence type="ECO:0000313" key="1">
    <source>
        <dbReference type="EMBL" id="KAI8670624.1"/>
    </source>
</evidence>
<comment type="caution">
    <text evidence="1">The sequence shown here is derived from an EMBL/GenBank/DDBJ whole genome shotgun (WGS) entry which is preliminary data.</text>
</comment>
<accession>A0ACC0QYS4</accession>
<dbReference type="Proteomes" id="UP001065298">
    <property type="component" value="Chromosome 4"/>
</dbReference>
<proteinExistence type="predicted"/>
<evidence type="ECO:0000313" key="2">
    <source>
        <dbReference type="Proteomes" id="UP001065298"/>
    </source>
</evidence>